<dbReference type="PATRIC" id="fig|1398.26.peg.386"/>
<dbReference type="Proteomes" id="UP000075288">
    <property type="component" value="Unassembled WGS sequence"/>
</dbReference>
<evidence type="ECO:0000313" key="2">
    <source>
        <dbReference type="EMBL" id="KYC61169.1"/>
    </source>
</evidence>
<gene>
    <name evidence="2" type="ORF">B4098_1699</name>
</gene>
<organism evidence="2 3">
    <name type="scientific">Heyndrickxia coagulans</name>
    <name type="common">Weizmannia coagulans</name>
    <dbReference type="NCBI Taxonomy" id="1398"/>
    <lineage>
        <taxon>Bacteria</taxon>
        <taxon>Bacillati</taxon>
        <taxon>Bacillota</taxon>
        <taxon>Bacilli</taxon>
        <taxon>Bacillales</taxon>
        <taxon>Bacillaceae</taxon>
        <taxon>Heyndrickxia</taxon>
    </lineage>
</organism>
<accession>A0A150JV59</accession>
<reference evidence="2 3" key="1">
    <citation type="submission" date="2016-01" db="EMBL/GenBank/DDBJ databases">
        <title>Genome Sequences of Twelve Sporeforming Bacillus Species Isolated from Foods.</title>
        <authorList>
            <person name="Berendsen E.M."/>
            <person name="Wells-Bennik M.H."/>
            <person name="Krawcyk A.O."/>
            <person name="De Jong A."/>
            <person name="Holsappel S."/>
            <person name="Eijlander R.T."/>
            <person name="Kuipers O.P."/>
        </authorList>
    </citation>
    <scope>NUCLEOTIDE SEQUENCE [LARGE SCALE GENOMIC DNA]</scope>
    <source>
        <strain evidence="2 3">B4098</strain>
    </source>
</reference>
<feature type="region of interest" description="Disordered" evidence="1">
    <location>
        <begin position="1"/>
        <end position="21"/>
    </location>
</feature>
<proteinExistence type="predicted"/>
<evidence type="ECO:0000313" key="3">
    <source>
        <dbReference type="Proteomes" id="UP000075288"/>
    </source>
</evidence>
<protein>
    <submittedName>
        <fullName evidence="2">Uncharacterized protein</fullName>
    </submittedName>
</protein>
<dbReference type="AlphaFoldDB" id="A0A150JV59"/>
<sequence>MRLPPMPETQPGEKHHFSDCPFSAKKVGSQALPPDFILDAGAAPVPAWASM</sequence>
<comment type="caution">
    <text evidence="2">The sequence shown here is derived from an EMBL/GenBank/DDBJ whole genome shotgun (WGS) entry which is preliminary data.</text>
</comment>
<evidence type="ECO:0000256" key="1">
    <source>
        <dbReference type="SAM" id="MobiDB-lite"/>
    </source>
</evidence>
<dbReference type="EMBL" id="LQYG01000073">
    <property type="protein sequence ID" value="KYC61169.1"/>
    <property type="molecule type" value="Genomic_DNA"/>
</dbReference>
<name>A0A150JV59_HEYCO</name>